<protein>
    <submittedName>
        <fullName evidence="2">Phosphatidylserine/phosphatidylglycerophosphate/ cardiolipin synthase family protein</fullName>
    </submittedName>
</protein>
<evidence type="ECO:0000259" key="1">
    <source>
        <dbReference type="PROSITE" id="PS50035"/>
    </source>
</evidence>
<dbReference type="PROSITE" id="PS50035">
    <property type="entry name" value="PLD"/>
    <property type="match status" value="1"/>
</dbReference>
<gene>
    <name evidence="2" type="ORF">MU846_00435</name>
</gene>
<reference evidence="2" key="1">
    <citation type="submission" date="2022-04" db="EMBL/GenBank/DDBJ databases">
        <title>Alcanivorax sp. CY1518 draft genome sequence.</title>
        <authorList>
            <person name="Zhao G."/>
            <person name="An M."/>
        </authorList>
    </citation>
    <scope>NUCLEOTIDE SEQUENCE</scope>
    <source>
        <strain evidence="2">CY1518</strain>
    </source>
</reference>
<dbReference type="EMBL" id="JALKII010000001">
    <property type="protein sequence ID" value="MCK0536174.1"/>
    <property type="molecule type" value="Genomic_DNA"/>
</dbReference>
<dbReference type="SUPFAM" id="SSF56024">
    <property type="entry name" value="Phospholipase D/nuclease"/>
    <property type="match status" value="2"/>
</dbReference>
<name>A0ABT0E3B2_9GAMM</name>
<accession>A0ABT0E3B2</accession>
<sequence>MSRHAPPARLSWPWRESCAASLYVGGDVFLEAITTALTQARKSIVIELYLCSSGTLFEEWLGVLAQAVARGVQVRVLLDDVGSHQLAKEDRQRLADSGVALRWFNPLRFGHPVNALIRDHRKLIIIDAEQAWTGGMGLDDNYSARLCGDDAWRDLMVRCEGAIVADWLALFEQAWALAGEGSISGALRWRLHWHVRHTDDSPTENECVRLIAARGGQHNPLMRTLVRRIRQARHEIWLCTPYFLPPRSLHRALKQAARRGVRVHLLVSGPCTDHQIIRFAGQYLYSRLLRAGVHIHEFQACFIHLKAARVDNWCTLGSFNYDRWNSSWNLEANAEWQHSDLCRKLDGLRQQLEQESHHIQSDSWRQRGSLARLRESLMFWVGTRLVRLLHALR</sequence>
<dbReference type="Proteomes" id="UP001165524">
    <property type="component" value="Unassembled WGS sequence"/>
</dbReference>
<dbReference type="PANTHER" id="PTHR21248:SF23">
    <property type="entry name" value="CARDIOLIPIN SYNTHASE B"/>
    <property type="match status" value="1"/>
</dbReference>
<dbReference type="InterPro" id="IPR025202">
    <property type="entry name" value="PLD-like_dom"/>
</dbReference>
<dbReference type="CDD" id="cd09110">
    <property type="entry name" value="PLDc_CLS_1"/>
    <property type="match status" value="1"/>
</dbReference>
<evidence type="ECO:0000313" key="2">
    <source>
        <dbReference type="EMBL" id="MCK0536174.1"/>
    </source>
</evidence>
<dbReference type="Pfam" id="PF13091">
    <property type="entry name" value="PLDc_2"/>
    <property type="match status" value="2"/>
</dbReference>
<keyword evidence="3" id="KW-1185">Reference proteome</keyword>
<dbReference type="Gene3D" id="3.30.870.10">
    <property type="entry name" value="Endonuclease Chain A"/>
    <property type="match status" value="2"/>
</dbReference>
<evidence type="ECO:0000313" key="3">
    <source>
        <dbReference type="Proteomes" id="UP001165524"/>
    </source>
</evidence>
<feature type="domain" description="PLD phosphodiesterase" evidence="1">
    <location>
        <begin position="115"/>
        <end position="142"/>
    </location>
</feature>
<dbReference type="RefSeq" id="WP_246947150.1">
    <property type="nucleotide sequence ID" value="NZ_JALKII010000001.1"/>
</dbReference>
<dbReference type="InterPro" id="IPR001736">
    <property type="entry name" value="PLipase_D/transphosphatidylase"/>
</dbReference>
<proteinExistence type="predicted"/>
<organism evidence="2 3">
    <name type="scientific">Alcanivorax quisquiliarum</name>
    <dbReference type="NCBI Taxonomy" id="2933565"/>
    <lineage>
        <taxon>Bacteria</taxon>
        <taxon>Pseudomonadati</taxon>
        <taxon>Pseudomonadota</taxon>
        <taxon>Gammaproteobacteria</taxon>
        <taxon>Oceanospirillales</taxon>
        <taxon>Alcanivoracaceae</taxon>
        <taxon>Alcanivorax</taxon>
    </lineage>
</organism>
<comment type="caution">
    <text evidence="2">The sequence shown here is derived from an EMBL/GenBank/DDBJ whole genome shotgun (WGS) entry which is preliminary data.</text>
</comment>
<dbReference type="PANTHER" id="PTHR21248">
    <property type="entry name" value="CARDIOLIPIN SYNTHASE"/>
    <property type="match status" value="1"/>
</dbReference>